<feature type="non-terminal residue" evidence="1">
    <location>
        <position position="134"/>
    </location>
</feature>
<proteinExistence type="predicted"/>
<reference evidence="1" key="1">
    <citation type="submission" date="2021-06" db="EMBL/GenBank/DDBJ databases">
        <authorList>
            <person name="Kallberg Y."/>
            <person name="Tangrot J."/>
            <person name="Rosling A."/>
        </authorList>
    </citation>
    <scope>NUCLEOTIDE SEQUENCE</scope>
    <source>
        <strain evidence="1">28 12/20/2015</strain>
    </source>
</reference>
<accession>A0ACA9QWT3</accession>
<keyword evidence="2" id="KW-1185">Reference proteome</keyword>
<gene>
    <name evidence="1" type="ORF">SPELUC_LOCUS15563</name>
</gene>
<feature type="non-terminal residue" evidence="1">
    <location>
        <position position="1"/>
    </location>
</feature>
<dbReference type="Proteomes" id="UP000789366">
    <property type="component" value="Unassembled WGS sequence"/>
</dbReference>
<sequence>HSGIYGNEQADRLAFLGSQKSFVKSLNFNLTNKGKIDFYFTKKEQTDNSDTAKDSYLNEFVRILKILENDKDQKKLIIETKNKNIYLMLKEDRIKYWLKNNWCRKGTNEKLKAPKEICIKIKELIDSRTKEIDF</sequence>
<name>A0ACA9QWT3_9GLOM</name>
<organism evidence="1 2">
    <name type="scientific">Cetraspora pellucida</name>
    <dbReference type="NCBI Taxonomy" id="1433469"/>
    <lineage>
        <taxon>Eukaryota</taxon>
        <taxon>Fungi</taxon>
        <taxon>Fungi incertae sedis</taxon>
        <taxon>Mucoromycota</taxon>
        <taxon>Glomeromycotina</taxon>
        <taxon>Glomeromycetes</taxon>
        <taxon>Diversisporales</taxon>
        <taxon>Gigasporaceae</taxon>
        <taxon>Cetraspora</taxon>
    </lineage>
</organism>
<evidence type="ECO:0000313" key="2">
    <source>
        <dbReference type="Proteomes" id="UP000789366"/>
    </source>
</evidence>
<dbReference type="EMBL" id="CAJVPW010051998">
    <property type="protein sequence ID" value="CAG8767449.1"/>
    <property type="molecule type" value="Genomic_DNA"/>
</dbReference>
<protein>
    <submittedName>
        <fullName evidence="1">8877_t:CDS:1</fullName>
    </submittedName>
</protein>
<evidence type="ECO:0000313" key="1">
    <source>
        <dbReference type="EMBL" id="CAG8767449.1"/>
    </source>
</evidence>
<comment type="caution">
    <text evidence="1">The sequence shown here is derived from an EMBL/GenBank/DDBJ whole genome shotgun (WGS) entry which is preliminary data.</text>
</comment>